<proteinExistence type="predicted"/>
<organism evidence="2 3">
    <name type="scientific">Desulfonema ishimotonii</name>
    <dbReference type="NCBI Taxonomy" id="45657"/>
    <lineage>
        <taxon>Bacteria</taxon>
        <taxon>Pseudomonadati</taxon>
        <taxon>Thermodesulfobacteriota</taxon>
        <taxon>Desulfobacteria</taxon>
        <taxon>Desulfobacterales</taxon>
        <taxon>Desulfococcaceae</taxon>
        <taxon>Desulfonema</taxon>
    </lineage>
</organism>
<evidence type="ECO:0000313" key="3">
    <source>
        <dbReference type="Proteomes" id="UP000288096"/>
    </source>
</evidence>
<comment type="caution">
    <text evidence="2">The sequence shown here is derived from an EMBL/GenBank/DDBJ whole genome shotgun (WGS) entry which is preliminary data.</text>
</comment>
<sequence>MARFGHNREAGEIPARTRRCERRRNPHTPLNRKCYDETVREGAGSRMNRKSEDLPEMP</sequence>
<name>A0A401FZK6_9BACT</name>
<keyword evidence="3" id="KW-1185">Reference proteome</keyword>
<feature type="compositionally biased region" description="Basic and acidic residues" evidence="1">
    <location>
        <begin position="49"/>
        <end position="58"/>
    </location>
</feature>
<feature type="compositionally biased region" description="Basic residues" evidence="1">
    <location>
        <begin position="16"/>
        <end position="26"/>
    </location>
</feature>
<gene>
    <name evidence="2" type="ORF">DENIS_3362</name>
</gene>
<dbReference type="AlphaFoldDB" id="A0A401FZK6"/>
<evidence type="ECO:0000256" key="1">
    <source>
        <dbReference type="SAM" id="MobiDB-lite"/>
    </source>
</evidence>
<reference evidence="3" key="1">
    <citation type="submission" date="2017-11" db="EMBL/GenBank/DDBJ databases">
        <authorList>
            <person name="Watanabe M."/>
            <person name="Kojima H."/>
        </authorList>
    </citation>
    <scope>NUCLEOTIDE SEQUENCE [LARGE SCALE GENOMIC DNA]</scope>
    <source>
        <strain evidence="3">Tokyo 01</strain>
    </source>
</reference>
<evidence type="ECO:0000313" key="2">
    <source>
        <dbReference type="EMBL" id="GBC62390.1"/>
    </source>
</evidence>
<feature type="compositionally biased region" description="Basic and acidic residues" evidence="1">
    <location>
        <begin position="1"/>
        <end position="11"/>
    </location>
</feature>
<feature type="region of interest" description="Disordered" evidence="1">
    <location>
        <begin position="1"/>
        <end position="58"/>
    </location>
</feature>
<dbReference type="EMBL" id="BEXT01000001">
    <property type="protein sequence ID" value="GBC62390.1"/>
    <property type="molecule type" value="Genomic_DNA"/>
</dbReference>
<dbReference type="Proteomes" id="UP000288096">
    <property type="component" value="Unassembled WGS sequence"/>
</dbReference>
<accession>A0A401FZK6</accession>
<reference evidence="3" key="2">
    <citation type="submission" date="2019-01" db="EMBL/GenBank/DDBJ databases">
        <title>Genome sequence of Desulfonema ishimotonii strain Tokyo 01.</title>
        <authorList>
            <person name="Fukui M."/>
        </authorList>
    </citation>
    <scope>NUCLEOTIDE SEQUENCE [LARGE SCALE GENOMIC DNA]</scope>
    <source>
        <strain evidence="3">Tokyo 01</strain>
    </source>
</reference>
<protein>
    <submittedName>
        <fullName evidence="2">Uncharacterized protein</fullName>
    </submittedName>
</protein>